<organism evidence="2">
    <name type="scientific">viral metagenome</name>
    <dbReference type="NCBI Taxonomy" id="1070528"/>
    <lineage>
        <taxon>unclassified sequences</taxon>
        <taxon>metagenomes</taxon>
        <taxon>organismal metagenomes</taxon>
    </lineage>
</organism>
<evidence type="ECO:0000256" key="1">
    <source>
        <dbReference type="SAM" id="MobiDB-lite"/>
    </source>
</evidence>
<feature type="region of interest" description="Disordered" evidence="1">
    <location>
        <begin position="323"/>
        <end position="346"/>
    </location>
</feature>
<sequence length="557" mass="63348">MATKPNTSSPLKEPSPRSRRPSRTTSSPLARTKRSRTTSSPSGNRSSRTTSSPLARTKLSRTTSSPSARPSRTTSSPSRNRSSRNRSSRTTSSPSARPSRTTSSPSARPSRTTSSPSGNRSSRTTSSRSLSLPNLILQRKVLKKGDLFVKSFGRGLCTNMLDYHTKQGEHGIPRRQATNNTEINTKGSVSKIIRQSCIQDTFNYLMPLKEAQRALDYYIPTMDGVNRTGKWKTNAINDSSLLCIKLNENIDIIEVNSLTDENLKKIIIKFLSTPNRKQQEHKFRSQMLKYFKTFKTGNFFNDDFTNFIISEYPESWSLPNMPSTSMSPSNSSPSTTRSPSNSSPSSFSPEYIISKVLFILFKFIFGINMTVLEQVKFLENIIKFCNLPKTKYEEKKWTYGWSLSSKLGNNTDFRSWASLFKTTPKNVNLKGQRCSYNGFDQLFCFVLCQIDEYGYNYVDNVEEIFPDSGNEIALFTNNYVSKSLGNKNIYSCELSYIHRKNELYKHSKDIPKNTIDKFKEIIKIATFSKAKKSKRRKTQSKRMGNAEKRDIVEIDLF</sequence>
<feature type="compositionally biased region" description="Low complexity" evidence="1">
    <location>
        <begin position="88"/>
        <end position="129"/>
    </location>
</feature>
<reference evidence="2" key="1">
    <citation type="journal article" date="2020" name="Nature">
        <title>Giant virus diversity and host interactions through global metagenomics.</title>
        <authorList>
            <person name="Schulz F."/>
            <person name="Roux S."/>
            <person name="Paez-Espino D."/>
            <person name="Jungbluth S."/>
            <person name="Walsh D.A."/>
            <person name="Denef V.J."/>
            <person name="McMahon K.D."/>
            <person name="Konstantinidis K.T."/>
            <person name="Eloe-Fadrosh E.A."/>
            <person name="Kyrpides N.C."/>
            <person name="Woyke T."/>
        </authorList>
    </citation>
    <scope>NUCLEOTIDE SEQUENCE</scope>
    <source>
        <strain evidence="2">GVMAG-M-3300025860-25</strain>
    </source>
</reference>
<feature type="region of interest" description="Disordered" evidence="1">
    <location>
        <begin position="1"/>
        <end position="131"/>
    </location>
</feature>
<protein>
    <submittedName>
        <fullName evidence="2">Uncharacterized protein</fullName>
    </submittedName>
</protein>
<dbReference type="AlphaFoldDB" id="A0A6C0J860"/>
<proteinExistence type="predicted"/>
<feature type="compositionally biased region" description="Polar residues" evidence="1">
    <location>
        <begin position="1"/>
        <end position="10"/>
    </location>
</feature>
<name>A0A6C0J860_9ZZZZ</name>
<evidence type="ECO:0000313" key="2">
    <source>
        <dbReference type="EMBL" id="QHU01453.1"/>
    </source>
</evidence>
<feature type="compositionally biased region" description="Low complexity" evidence="1">
    <location>
        <begin position="60"/>
        <end position="80"/>
    </location>
</feature>
<dbReference type="EMBL" id="MN740342">
    <property type="protein sequence ID" value="QHU01453.1"/>
    <property type="molecule type" value="Genomic_DNA"/>
</dbReference>
<feature type="compositionally biased region" description="Polar residues" evidence="1">
    <location>
        <begin position="41"/>
        <end position="54"/>
    </location>
</feature>
<accession>A0A6C0J860</accession>